<accession>A0A9N9VDN8</accession>
<dbReference type="InterPro" id="IPR029058">
    <property type="entry name" value="AB_hydrolase_fold"/>
</dbReference>
<name>A0A9N9VDN8_9HYPO</name>
<dbReference type="PANTHER" id="PTHR48070:SF3">
    <property type="entry name" value="ESTERASE DBAE-RELATED"/>
    <property type="match status" value="1"/>
</dbReference>
<evidence type="ECO:0000259" key="3">
    <source>
        <dbReference type="Pfam" id="PF03959"/>
    </source>
</evidence>
<dbReference type="GO" id="GO:0044550">
    <property type="term" value="P:secondary metabolite biosynthetic process"/>
    <property type="evidence" value="ECO:0007669"/>
    <property type="project" value="TreeGrafter"/>
</dbReference>
<dbReference type="InterPro" id="IPR050593">
    <property type="entry name" value="LovG"/>
</dbReference>
<dbReference type="PANTHER" id="PTHR48070">
    <property type="entry name" value="ESTERASE OVCA2"/>
    <property type="match status" value="1"/>
</dbReference>
<keyword evidence="2" id="KW-0378">Hydrolase</keyword>
<sequence length="288" mass="32046">MVALLEDIAPVNTDLSLPRILCLHGGGTNARIFSNQCRVIKHHLEKSFRLVFCDAPYISKPGPDVTTVYSEWGPFRSWVKAQPVDTNESNPFGTPYHRMHSVVMPAHEHDALEVVDSIDSSIMDAMRVDDLSGATGEWVGLLGFSQGAKIAASVLLREQERAKSLGGLHFSCFRFAILLAGQGPLVSLDHHTQAYFGREEEVKEALLELPTVHVHGLRDAGLRLHQEMRKRCCSTTSTIVVEWDGDHRVPIKTAHVNAVVTAVMKVYQTSKLYVTSDPDHEWRVMEGL</sequence>
<dbReference type="AlphaFoldDB" id="A0A9N9VDN8"/>
<dbReference type="Proteomes" id="UP000696573">
    <property type="component" value="Unassembled WGS sequence"/>
</dbReference>
<dbReference type="EMBL" id="CABFNQ020000653">
    <property type="protein sequence ID" value="CAH0021304.1"/>
    <property type="molecule type" value="Genomic_DNA"/>
</dbReference>
<dbReference type="Gene3D" id="3.40.50.1820">
    <property type="entry name" value="alpha/beta hydrolase"/>
    <property type="match status" value="1"/>
</dbReference>
<dbReference type="GO" id="GO:0005634">
    <property type="term" value="C:nucleus"/>
    <property type="evidence" value="ECO:0007669"/>
    <property type="project" value="TreeGrafter"/>
</dbReference>
<dbReference type="GO" id="GO:0016787">
    <property type="term" value="F:hydrolase activity"/>
    <property type="evidence" value="ECO:0007669"/>
    <property type="project" value="UniProtKB-KW"/>
</dbReference>
<protein>
    <recommendedName>
        <fullName evidence="3">Serine hydrolase domain-containing protein</fullName>
    </recommendedName>
</protein>
<organism evidence="4 5">
    <name type="scientific">Clonostachys rhizophaga</name>
    <dbReference type="NCBI Taxonomy" id="160324"/>
    <lineage>
        <taxon>Eukaryota</taxon>
        <taxon>Fungi</taxon>
        <taxon>Dikarya</taxon>
        <taxon>Ascomycota</taxon>
        <taxon>Pezizomycotina</taxon>
        <taxon>Sordariomycetes</taxon>
        <taxon>Hypocreomycetidae</taxon>
        <taxon>Hypocreales</taxon>
        <taxon>Bionectriaceae</taxon>
        <taxon>Clonostachys</taxon>
    </lineage>
</organism>
<dbReference type="SUPFAM" id="SSF53474">
    <property type="entry name" value="alpha/beta-Hydrolases"/>
    <property type="match status" value="1"/>
</dbReference>
<dbReference type="GO" id="GO:0005737">
    <property type="term" value="C:cytoplasm"/>
    <property type="evidence" value="ECO:0007669"/>
    <property type="project" value="TreeGrafter"/>
</dbReference>
<reference evidence="4" key="1">
    <citation type="submission" date="2021-10" db="EMBL/GenBank/DDBJ databases">
        <authorList>
            <person name="Piombo E."/>
        </authorList>
    </citation>
    <scope>NUCLEOTIDE SEQUENCE</scope>
</reference>
<gene>
    <name evidence="4" type="ORF">CRHIZ90672A_00011143</name>
</gene>
<evidence type="ECO:0000313" key="4">
    <source>
        <dbReference type="EMBL" id="CAH0021304.1"/>
    </source>
</evidence>
<comment type="similarity">
    <text evidence="1">Belongs to the LovG family.</text>
</comment>
<comment type="caution">
    <text evidence="4">The sequence shown here is derived from an EMBL/GenBank/DDBJ whole genome shotgun (WGS) entry which is preliminary data.</text>
</comment>
<feature type="domain" description="Serine hydrolase" evidence="3">
    <location>
        <begin position="18"/>
        <end position="258"/>
    </location>
</feature>
<dbReference type="InterPro" id="IPR005645">
    <property type="entry name" value="FSH-like_dom"/>
</dbReference>
<evidence type="ECO:0000256" key="2">
    <source>
        <dbReference type="ARBA" id="ARBA00022801"/>
    </source>
</evidence>
<keyword evidence="5" id="KW-1185">Reference proteome</keyword>
<dbReference type="Pfam" id="PF03959">
    <property type="entry name" value="FSH1"/>
    <property type="match status" value="1"/>
</dbReference>
<evidence type="ECO:0000256" key="1">
    <source>
        <dbReference type="ARBA" id="ARBA00005863"/>
    </source>
</evidence>
<evidence type="ECO:0000313" key="5">
    <source>
        <dbReference type="Proteomes" id="UP000696573"/>
    </source>
</evidence>
<proteinExistence type="inferred from homology"/>
<dbReference type="OrthoDB" id="2094269at2759"/>